<sequence>MQNFLIFAILILGFIITFQIARASEFVSVIRGEEKTRKQSNKINGFLLLVFLVVGLFGVYWTHHTLGDKILKFGSSASDHGRLVDNMMLYTLIATGIVFFATQILLFWYSFKYQESDKRTAYYFPHNNKLELLWTVVPAIVLTILIGFGLVYWYRITGAAPQNAMQVEITASQFKWEFRYPGKDGVFGKKYYKYIDEAHDNPLGQIWDDEANHDDVFLPAGQALHLVVGKPVKLVIGSKDVIHSVGLPHFRLKMDAVPGTPTTLWFTPIKTTKQMQEETGNSKFVYEIACDQMCGQGHTGMRGEIVVETQEEFDQWMASQKPKYAQMKEDLEGAAPTAAPATGAAAKDSAASGTAGKDSAKVTIDAAAGKKDSTGK</sequence>
<feature type="region of interest" description="Disordered" evidence="12">
    <location>
        <begin position="327"/>
        <end position="376"/>
    </location>
</feature>
<reference evidence="16 17" key="1">
    <citation type="submission" date="2016-05" db="EMBL/GenBank/DDBJ databases">
        <title>Niabella ginsenosidivorans BS26 whole genome sequencing.</title>
        <authorList>
            <person name="Im W.T."/>
            <person name="Siddiqi M.Z."/>
        </authorList>
    </citation>
    <scope>NUCLEOTIDE SEQUENCE [LARGE SCALE GENOMIC DNA]</scope>
    <source>
        <strain evidence="16 17">BS26</strain>
    </source>
</reference>
<evidence type="ECO:0000256" key="3">
    <source>
        <dbReference type="ARBA" id="ARBA00022448"/>
    </source>
</evidence>
<dbReference type="PRINTS" id="PR01166">
    <property type="entry name" value="CYCOXIDASEII"/>
</dbReference>
<dbReference type="PROSITE" id="PS50999">
    <property type="entry name" value="COX2_TM"/>
    <property type="match status" value="1"/>
</dbReference>
<dbReference type="Pfam" id="PF02790">
    <property type="entry name" value="COX2_TM"/>
    <property type="match status" value="1"/>
</dbReference>
<evidence type="ECO:0000256" key="12">
    <source>
        <dbReference type="SAM" id="MobiDB-lite"/>
    </source>
</evidence>
<evidence type="ECO:0000256" key="13">
    <source>
        <dbReference type="SAM" id="Phobius"/>
    </source>
</evidence>
<keyword evidence="11" id="KW-0479">Metal-binding</keyword>
<evidence type="ECO:0000256" key="11">
    <source>
        <dbReference type="RuleBase" id="RU004024"/>
    </source>
</evidence>
<gene>
    <name evidence="16" type="ORF">A8C56_23100</name>
</gene>
<dbReference type="InterPro" id="IPR011759">
    <property type="entry name" value="Cyt_c_oxidase_su2_TM_dom"/>
</dbReference>
<evidence type="ECO:0000256" key="8">
    <source>
        <dbReference type="ARBA" id="ARBA00022989"/>
    </source>
</evidence>
<evidence type="ECO:0000313" key="17">
    <source>
        <dbReference type="Proteomes" id="UP000077667"/>
    </source>
</evidence>
<dbReference type="OrthoDB" id="9781261at2"/>
<evidence type="ECO:0000256" key="5">
    <source>
        <dbReference type="ARBA" id="ARBA00022692"/>
    </source>
</evidence>
<feature type="transmembrane region" description="Helical" evidence="13">
    <location>
        <begin position="87"/>
        <end position="111"/>
    </location>
</feature>
<dbReference type="InterPro" id="IPR002429">
    <property type="entry name" value="CcO_II-like_C"/>
</dbReference>
<dbReference type="GO" id="GO:0005886">
    <property type="term" value="C:plasma membrane"/>
    <property type="evidence" value="ECO:0007669"/>
    <property type="project" value="UniProtKB-SubCell"/>
</dbReference>
<feature type="domain" description="Cytochrome oxidase subunit II copper A binding" evidence="14">
    <location>
        <begin position="162"/>
        <end position="319"/>
    </location>
</feature>
<dbReference type="PANTHER" id="PTHR22888">
    <property type="entry name" value="CYTOCHROME C OXIDASE, SUBUNIT II"/>
    <property type="match status" value="1"/>
</dbReference>
<dbReference type="STRING" id="1176587.A8C56_23100"/>
<dbReference type="Proteomes" id="UP000077667">
    <property type="component" value="Chromosome"/>
</dbReference>
<name>A0A1A9I727_9BACT</name>
<dbReference type="KEGG" id="nia:A8C56_23100"/>
<dbReference type="InterPro" id="IPR036257">
    <property type="entry name" value="Cyt_c_oxidase_su2_TM_sf"/>
</dbReference>
<evidence type="ECO:0000259" key="14">
    <source>
        <dbReference type="PROSITE" id="PS50857"/>
    </source>
</evidence>
<keyword evidence="8 13" id="KW-1133">Transmembrane helix</keyword>
<feature type="transmembrane region" description="Helical" evidence="13">
    <location>
        <begin position="45"/>
        <end position="63"/>
    </location>
</feature>
<comment type="similarity">
    <text evidence="2 10">Belongs to the cytochrome c oxidase subunit 2 family.</text>
</comment>
<evidence type="ECO:0000256" key="9">
    <source>
        <dbReference type="ARBA" id="ARBA00023136"/>
    </source>
</evidence>
<evidence type="ECO:0000256" key="10">
    <source>
        <dbReference type="RuleBase" id="RU000456"/>
    </source>
</evidence>
<keyword evidence="5 10" id="KW-0812">Transmembrane</keyword>
<keyword evidence="4 10" id="KW-0679">Respiratory chain</keyword>
<protein>
    <recommendedName>
        <fullName evidence="11">Cytochrome c oxidase subunit 2</fullName>
        <ecNumber evidence="11">7.1.1.9</ecNumber>
    </recommendedName>
</protein>
<evidence type="ECO:0000313" key="16">
    <source>
        <dbReference type="EMBL" id="ANH83478.1"/>
    </source>
</evidence>
<dbReference type="EMBL" id="CP015772">
    <property type="protein sequence ID" value="ANH83478.1"/>
    <property type="molecule type" value="Genomic_DNA"/>
</dbReference>
<feature type="transmembrane region" description="Helical" evidence="13">
    <location>
        <begin position="6"/>
        <end position="24"/>
    </location>
</feature>
<dbReference type="PANTHER" id="PTHR22888:SF9">
    <property type="entry name" value="CYTOCHROME C OXIDASE SUBUNIT 2"/>
    <property type="match status" value="1"/>
</dbReference>
<evidence type="ECO:0000259" key="15">
    <source>
        <dbReference type="PROSITE" id="PS50999"/>
    </source>
</evidence>
<dbReference type="Gene3D" id="2.60.40.420">
    <property type="entry name" value="Cupredoxins - blue copper proteins"/>
    <property type="match status" value="1"/>
</dbReference>
<organism evidence="16 17">
    <name type="scientific">Niabella ginsenosidivorans</name>
    <dbReference type="NCBI Taxonomy" id="1176587"/>
    <lineage>
        <taxon>Bacteria</taxon>
        <taxon>Pseudomonadati</taxon>
        <taxon>Bacteroidota</taxon>
        <taxon>Chitinophagia</taxon>
        <taxon>Chitinophagales</taxon>
        <taxon>Chitinophagaceae</taxon>
        <taxon>Niabella</taxon>
    </lineage>
</organism>
<comment type="catalytic activity">
    <reaction evidence="11">
        <text>4 Fe(II)-[cytochrome c] + O2 + 8 H(+)(in) = 4 Fe(III)-[cytochrome c] + 2 H2O + 4 H(+)(out)</text>
        <dbReference type="Rhea" id="RHEA:11436"/>
        <dbReference type="Rhea" id="RHEA-COMP:10350"/>
        <dbReference type="Rhea" id="RHEA-COMP:14399"/>
        <dbReference type="ChEBI" id="CHEBI:15377"/>
        <dbReference type="ChEBI" id="CHEBI:15378"/>
        <dbReference type="ChEBI" id="CHEBI:15379"/>
        <dbReference type="ChEBI" id="CHEBI:29033"/>
        <dbReference type="ChEBI" id="CHEBI:29034"/>
        <dbReference type="EC" id="7.1.1.9"/>
    </reaction>
</comment>
<dbReference type="RefSeq" id="WP_067761069.1">
    <property type="nucleotide sequence ID" value="NZ_CP015772.1"/>
</dbReference>
<keyword evidence="7 10" id="KW-0249">Electron transport</keyword>
<dbReference type="PROSITE" id="PS50857">
    <property type="entry name" value="COX2_CUA"/>
    <property type="match status" value="1"/>
</dbReference>
<dbReference type="InterPro" id="IPR008972">
    <property type="entry name" value="Cupredoxin"/>
</dbReference>
<dbReference type="EC" id="7.1.1.9" evidence="11"/>
<dbReference type="GO" id="GO:0004129">
    <property type="term" value="F:cytochrome-c oxidase activity"/>
    <property type="evidence" value="ECO:0007669"/>
    <property type="project" value="UniProtKB-EC"/>
</dbReference>
<comment type="cofactor">
    <cofactor evidence="11">
        <name>Cu cation</name>
        <dbReference type="ChEBI" id="CHEBI:23378"/>
    </cofactor>
    <text evidence="11">Binds a copper A center.</text>
</comment>
<feature type="compositionally biased region" description="Low complexity" evidence="12">
    <location>
        <begin position="333"/>
        <end position="357"/>
    </location>
</feature>
<dbReference type="Pfam" id="PF00116">
    <property type="entry name" value="COX2"/>
    <property type="match status" value="1"/>
</dbReference>
<evidence type="ECO:0000256" key="7">
    <source>
        <dbReference type="ARBA" id="ARBA00022982"/>
    </source>
</evidence>
<dbReference type="SUPFAM" id="SSF49503">
    <property type="entry name" value="Cupredoxins"/>
    <property type="match status" value="1"/>
</dbReference>
<evidence type="ECO:0000256" key="2">
    <source>
        <dbReference type="ARBA" id="ARBA00007866"/>
    </source>
</evidence>
<dbReference type="Gene3D" id="1.10.287.90">
    <property type="match status" value="1"/>
</dbReference>
<dbReference type="GO" id="GO:0005507">
    <property type="term" value="F:copper ion binding"/>
    <property type="evidence" value="ECO:0007669"/>
    <property type="project" value="InterPro"/>
</dbReference>
<accession>A0A1A9I727</accession>
<comment type="subcellular location">
    <subcellularLocation>
        <location evidence="10">Cell membrane</location>
        <topology evidence="10">Multi-pass membrane protein</topology>
    </subcellularLocation>
    <subcellularLocation>
        <location evidence="1">Membrane</location>
        <topology evidence="1">Multi-pass membrane protein</topology>
    </subcellularLocation>
</comment>
<feature type="domain" description="Cytochrome oxidase subunit II transmembrane region profile" evidence="15">
    <location>
        <begin position="58"/>
        <end position="160"/>
    </location>
</feature>
<evidence type="ECO:0000256" key="4">
    <source>
        <dbReference type="ARBA" id="ARBA00022660"/>
    </source>
</evidence>
<feature type="transmembrane region" description="Helical" evidence="13">
    <location>
        <begin position="132"/>
        <end position="154"/>
    </location>
</feature>
<dbReference type="GO" id="GO:0042773">
    <property type="term" value="P:ATP synthesis coupled electron transport"/>
    <property type="evidence" value="ECO:0007669"/>
    <property type="project" value="TreeGrafter"/>
</dbReference>
<keyword evidence="6" id="KW-1278">Translocase</keyword>
<evidence type="ECO:0000256" key="6">
    <source>
        <dbReference type="ARBA" id="ARBA00022967"/>
    </source>
</evidence>
<dbReference type="InterPro" id="IPR045187">
    <property type="entry name" value="CcO_II"/>
</dbReference>
<evidence type="ECO:0000256" key="1">
    <source>
        <dbReference type="ARBA" id="ARBA00004141"/>
    </source>
</evidence>
<keyword evidence="9 13" id="KW-0472">Membrane</keyword>
<dbReference type="SUPFAM" id="SSF81464">
    <property type="entry name" value="Cytochrome c oxidase subunit II-like, transmembrane region"/>
    <property type="match status" value="1"/>
</dbReference>
<keyword evidence="17" id="KW-1185">Reference proteome</keyword>
<keyword evidence="11" id="KW-0186">Copper</keyword>
<proteinExistence type="inferred from homology"/>
<keyword evidence="3 10" id="KW-0813">Transport</keyword>
<dbReference type="AlphaFoldDB" id="A0A1A9I727"/>
<comment type="function">
    <text evidence="11">Subunits I and II form the functional core of the enzyme complex. Electrons originating in cytochrome c are transferred via heme a and Cu(A) to the binuclear center formed by heme a3 and Cu(B).</text>
</comment>